<reference evidence="2 3" key="1">
    <citation type="submission" date="2016-06" db="EMBL/GenBank/DDBJ databases">
        <title>Complete genome sequences of Bordetella bronchialis and Bordetella flabilis.</title>
        <authorList>
            <person name="LiPuma J.J."/>
            <person name="Spilker T."/>
        </authorList>
    </citation>
    <scope>NUCLEOTIDE SEQUENCE [LARGE SCALE GENOMIC DNA]</scope>
    <source>
        <strain evidence="2 3">AU10664</strain>
    </source>
</reference>
<sequence length="218" mass="23799">MTVVSSASLSNIAAFAPSLEAEEGPDKPRAGWLMDSFERDLQASMQRSMSNFSHAGRSSDGVNSTSRSAGYRYSSSDAEVATPAALHDGAAGGTPDVSPFDAKMTTRISAYNKMIADGERILVNGPDGVALPTNPLTVRAWLFNIGLAFDKVNLVIRETDAPDCQRRKDKVERVLHVFRNNGIFELVVKAIKLRLSYDDERARAQAERLIRYAFGNSI</sequence>
<dbReference type="Proteomes" id="UP000091926">
    <property type="component" value="Chromosome"/>
</dbReference>
<dbReference type="KEGG" id="bfz:BAU07_22305"/>
<protein>
    <submittedName>
        <fullName evidence="2">Uncharacterized protein</fullName>
    </submittedName>
</protein>
<organism evidence="2 3">
    <name type="scientific">Bordetella flabilis</name>
    <dbReference type="NCBI Taxonomy" id="463014"/>
    <lineage>
        <taxon>Bacteria</taxon>
        <taxon>Pseudomonadati</taxon>
        <taxon>Pseudomonadota</taxon>
        <taxon>Betaproteobacteria</taxon>
        <taxon>Burkholderiales</taxon>
        <taxon>Alcaligenaceae</taxon>
        <taxon>Bordetella</taxon>
    </lineage>
</organism>
<accession>A0A193GJP7</accession>
<dbReference type="RefSeq" id="WP_066662636.1">
    <property type="nucleotide sequence ID" value="NZ_CBCSCL010000038.1"/>
</dbReference>
<feature type="region of interest" description="Disordered" evidence="1">
    <location>
        <begin position="51"/>
        <end position="70"/>
    </location>
</feature>
<evidence type="ECO:0000313" key="3">
    <source>
        <dbReference type="Proteomes" id="UP000091926"/>
    </source>
</evidence>
<proteinExistence type="predicted"/>
<dbReference type="EMBL" id="CP016172">
    <property type="protein sequence ID" value="ANN79489.1"/>
    <property type="molecule type" value="Genomic_DNA"/>
</dbReference>
<evidence type="ECO:0000313" key="2">
    <source>
        <dbReference type="EMBL" id="ANN79489.1"/>
    </source>
</evidence>
<name>A0A193GJP7_9BORD</name>
<keyword evidence="3" id="KW-1185">Reference proteome</keyword>
<gene>
    <name evidence="2" type="ORF">BAU07_22305</name>
</gene>
<dbReference type="AlphaFoldDB" id="A0A193GJP7"/>
<feature type="compositionally biased region" description="Polar residues" evidence="1">
    <location>
        <begin position="60"/>
        <end position="70"/>
    </location>
</feature>
<evidence type="ECO:0000256" key="1">
    <source>
        <dbReference type="SAM" id="MobiDB-lite"/>
    </source>
</evidence>